<evidence type="ECO:0000313" key="1">
    <source>
        <dbReference type="EMBL" id="ACS87046.1"/>
    </source>
</evidence>
<dbReference type="AlphaFoldDB" id="C6CDH5"/>
<dbReference type="RefSeq" id="WP_015854946.1">
    <property type="nucleotide sequence ID" value="NC_012880.1"/>
</dbReference>
<sequence>MILLIQDACLALSIHCRVLIKPIIEREIHVLASFSSREQRGILYSNS</sequence>
<dbReference type="EMBL" id="CP001654">
    <property type="protein sequence ID" value="ACS87046.1"/>
    <property type="molecule type" value="Genomic_DNA"/>
</dbReference>
<dbReference type="KEGG" id="dda:Dd703_3284"/>
<keyword evidence="2" id="KW-1185">Reference proteome</keyword>
<dbReference type="STRING" id="579405.Dd703_3284"/>
<name>C6CDH5_MUSP7</name>
<proteinExistence type="predicted"/>
<gene>
    <name evidence="1" type="ordered locus">Dd703_3284</name>
</gene>
<organism evidence="1 2">
    <name type="scientific">Musicola paradisiaca (strain Ech703)</name>
    <name type="common">Dickeya paradisiaca</name>
    <name type="synonym">Dickeya dadantii</name>
    <dbReference type="NCBI Taxonomy" id="579405"/>
    <lineage>
        <taxon>Bacteria</taxon>
        <taxon>Pseudomonadati</taxon>
        <taxon>Pseudomonadota</taxon>
        <taxon>Gammaproteobacteria</taxon>
        <taxon>Enterobacterales</taxon>
        <taxon>Pectobacteriaceae</taxon>
        <taxon>Musicola</taxon>
    </lineage>
</organism>
<protein>
    <submittedName>
        <fullName evidence="1">Uncharacterized protein</fullName>
    </submittedName>
</protein>
<accession>C6CDH5</accession>
<evidence type="ECO:0000313" key="2">
    <source>
        <dbReference type="Proteomes" id="UP000002734"/>
    </source>
</evidence>
<dbReference type="Proteomes" id="UP000002734">
    <property type="component" value="Chromosome"/>
</dbReference>
<dbReference type="HOGENOM" id="CLU_3167351_0_0_6"/>
<reference evidence="1" key="1">
    <citation type="submission" date="2009-06" db="EMBL/GenBank/DDBJ databases">
        <title>Complete sequence of Dickeya dadantii Ech703.</title>
        <authorList>
            <consortium name="US DOE Joint Genome Institute"/>
            <person name="Lucas S."/>
            <person name="Copeland A."/>
            <person name="Lapidus A."/>
            <person name="Glavina del Rio T."/>
            <person name="Dalin E."/>
            <person name="Tice H."/>
            <person name="Bruce D."/>
            <person name="Goodwin L."/>
            <person name="Pitluck S."/>
            <person name="Chertkov O."/>
            <person name="Brettin T."/>
            <person name="Detter J.C."/>
            <person name="Han C."/>
            <person name="Larimer F."/>
            <person name="Land M."/>
            <person name="Hauser L."/>
            <person name="Kyrpides N."/>
            <person name="Mikhailova N."/>
            <person name="Balakrishnan V."/>
            <person name="Glasner J."/>
            <person name="Perna N.T."/>
        </authorList>
    </citation>
    <scope>NUCLEOTIDE SEQUENCE [LARGE SCALE GENOMIC DNA]</scope>
    <source>
        <strain evidence="1">Ech703</strain>
    </source>
</reference>